<name>A0A0B0ME49_GOSAR</name>
<reference evidence="2" key="1">
    <citation type="submission" date="2014-09" db="EMBL/GenBank/DDBJ databases">
        <authorList>
            <person name="Mudge J."/>
            <person name="Ramaraj T."/>
            <person name="Lindquist I.E."/>
            <person name="Bharti A.K."/>
            <person name="Sundararajan A."/>
            <person name="Cameron C.T."/>
            <person name="Woodward J.E."/>
            <person name="May G.D."/>
            <person name="Brubaker C."/>
            <person name="Broadhvest J."/>
            <person name="Wilkins T.A."/>
        </authorList>
    </citation>
    <scope>NUCLEOTIDE SEQUENCE</scope>
    <source>
        <strain evidence="2">cv. AKA8401</strain>
    </source>
</reference>
<organism evidence="1 2">
    <name type="scientific">Gossypium arboreum</name>
    <name type="common">Tree cotton</name>
    <name type="synonym">Gossypium nanking</name>
    <dbReference type="NCBI Taxonomy" id="29729"/>
    <lineage>
        <taxon>Eukaryota</taxon>
        <taxon>Viridiplantae</taxon>
        <taxon>Streptophyta</taxon>
        <taxon>Embryophyta</taxon>
        <taxon>Tracheophyta</taxon>
        <taxon>Spermatophyta</taxon>
        <taxon>Magnoliopsida</taxon>
        <taxon>eudicotyledons</taxon>
        <taxon>Gunneridae</taxon>
        <taxon>Pentapetalae</taxon>
        <taxon>rosids</taxon>
        <taxon>malvids</taxon>
        <taxon>Malvales</taxon>
        <taxon>Malvaceae</taxon>
        <taxon>Malvoideae</taxon>
        <taxon>Gossypium</taxon>
    </lineage>
</organism>
<comment type="caution">
    <text evidence="1">The sequence shown here is derived from an EMBL/GenBank/DDBJ whole genome shotgun (WGS) entry which is preliminary data.</text>
</comment>
<dbReference type="Proteomes" id="UP000032142">
    <property type="component" value="Unassembled WGS sequence"/>
</dbReference>
<dbReference type="EMBL" id="JRRC01063352">
    <property type="protein sequence ID" value="KHF99069.1"/>
    <property type="molecule type" value="Genomic_DNA"/>
</dbReference>
<accession>A0A0B0ME49</accession>
<proteinExistence type="predicted"/>
<sequence>MEITVPYDFNSIHLYDIVLRGGIPLTWTCHSIALGVRC</sequence>
<protein>
    <submittedName>
        <fullName evidence="1">Uncharacterized protein</fullName>
    </submittedName>
</protein>
<keyword evidence="2" id="KW-1185">Reference proteome</keyword>
<dbReference type="AlphaFoldDB" id="A0A0B0ME49"/>
<evidence type="ECO:0000313" key="2">
    <source>
        <dbReference type="Proteomes" id="UP000032142"/>
    </source>
</evidence>
<evidence type="ECO:0000313" key="1">
    <source>
        <dbReference type="EMBL" id="KHF99069.1"/>
    </source>
</evidence>
<gene>
    <name evidence="1" type="ORF">F383_38159</name>
</gene>